<proteinExistence type="predicted"/>
<evidence type="ECO:0000313" key="1">
    <source>
        <dbReference type="EMBL" id="OEL17267.1"/>
    </source>
</evidence>
<comment type="caution">
    <text evidence="1">The sequence shown here is derived from an EMBL/GenBank/DDBJ whole genome shotgun (WGS) entry which is preliminary data.</text>
</comment>
<keyword evidence="2" id="KW-1185">Reference proteome</keyword>
<gene>
    <name evidence="1" type="ORF">BAE44_0021716</name>
</gene>
<sequence>LKFLILDIIILVV</sequence>
<reference evidence="1 2" key="1">
    <citation type="submission" date="2016-09" db="EMBL/GenBank/DDBJ databases">
        <title>The draft genome of Dichanthelium oligosanthes: A C3 panicoid grass species.</title>
        <authorList>
            <person name="Studer A.J."/>
            <person name="Schnable J.C."/>
            <person name="Brutnell T.P."/>
        </authorList>
    </citation>
    <scope>NUCLEOTIDE SEQUENCE [LARGE SCALE GENOMIC DNA]</scope>
    <source>
        <strain evidence="2">cv. Kellogg 1175</strain>
        <tissue evidence="1">Leaf</tissue>
    </source>
</reference>
<dbReference type="EMBL" id="LWDX02060479">
    <property type="protein sequence ID" value="OEL17267.1"/>
    <property type="molecule type" value="Genomic_DNA"/>
</dbReference>
<feature type="non-terminal residue" evidence="1">
    <location>
        <position position="1"/>
    </location>
</feature>
<evidence type="ECO:0000313" key="2">
    <source>
        <dbReference type="Proteomes" id="UP000095767"/>
    </source>
</evidence>
<organism evidence="1 2">
    <name type="scientific">Dichanthelium oligosanthes</name>
    <dbReference type="NCBI Taxonomy" id="888268"/>
    <lineage>
        <taxon>Eukaryota</taxon>
        <taxon>Viridiplantae</taxon>
        <taxon>Streptophyta</taxon>
        <taxon>Embryophyta</taxon>
        <taxon>Tracheophyta</taxon>
        <taxon>Spermatophyta</taxon>
        <taxon>Magnoliopsida</taxon>
        <taxon>Liliopsida</taxon>
        <taxon>Poales</taxon>
        <taxon>Poaceae</taxon>
        <taxon>PACMAD clade</taxon>
        <taxon>Panicoideae</taxon>
        <taxon>Panicodae</taxon>
        <taxon>Paniceae</taxon>
        <taxon>Dichantheliinae</taxon>
        <taxon>Dichanthelium</taxon>
    </lineage>
</organism>
<dbReference type="Proteomes" id="UP000095767">
    <property type="component" value="Unassembled WGS sequence"/>
</dbReference>
<name>A0A1E5UWL6_9POAL</name>
<accession>A0A1E5UWL6</accession>
<protein>
    <submittedName>
        <fullName evidence="1">Uncharacterized protein</fullName>
    </submittedName>
</protein>